<protein>
    <submittedName>
        <fullName evidence="2">Uncharacterized protein</fullName>
    </submittedName>
</protein>
<evidence type="ECO:0000313" key="2">
    <source>
        <dbReference type="EMBL" id="CEK82389.1"/>
    </source>
</evidence>
<name>A0A0B7AMY3_9EUPU</name>
<sequence length="51" mass="6079">MQEETKENRKKNSGKSSFMARRKSKPKLIANTTKLRHFWRYMVTYVSLNGT</sequence>
<reference evidence="2" key="1">
    <citation type="submission" date="2014-12" db="EMBL/GenBank/DDBJ databases">
        <title>Insight into the proteome of Arion vulgaris.</title>
        <authorList>
            <person name="Aradska J."/>
            <person name="Bulat T."/>
            <person name="Smidak R."/>
            <person name="Sarate P."/>
            <person name="Gangsoo J."/>
            <person name="Sialana F."/>
            <person name="Bilban M."/>
            <person name="Lubec G."/>
        </authorList>
    </citation>
    <scope>NUCLEOTIDE SEQUENCE</scope>
    <source>
        <tissue evidence="2">Skin</tissue>
    </source>
</reference>
<gene>
    <name evidence="2" type="primary">ORF131239</name>
</gene>
<organism evidence="2">
    <name type="scientific">Arion vulgaris</name>
    <dbReference type="NCBI Taxonomy" id="1028688"/>
    <lineage>
        <taxon>Eukaryota</taxon>
        <taxon>Metazoa</taxon>
        <taxon>Spiralia</taxon>
        <taxon>Lophotrochozoa</taxon>
        <taxon>Mollusca</taxon>
        <taxon>Gastropoda</taxon>
        <taxon>Heterobranchia</taxon>
        <taxon>Euthyneura</taxon>
        <taxon>Panpulmonata</taxon>
        <taxon>Eupulmonata</taxon>
        <taxon>Stylommatophora</taxon>
        <taxon>Helicina</taxon>
        <taxon>Arionoidea</taxon>
        <taxon>Arionidae</taxon>
        <taxon>Arion</taxon>
    </lineage>
</organism>
<dbReference type="AlphaFoldDB" id="A0A0B7AMY3"/>
<feature type="region of interest" description="Disordered" evidence="1">
    <location>
        <begin position="1"/>
        <end position="27"/>
    </location>
</feature>
<dbReference type="EMBL" id="HACG01035524">
    <property type="protein sequence ID" value="CEK82389.1"/>
    <property type="molecule type" value="Transcribed_RNA"/>
</dbReference>
<proteinExistence type="predicted"/>
<evidence type="ECO:0000256" key="1">
    <source>
        <dbReference type="SAM" id="MobiDB-lite"/>
    </source>
</evidence>
<accession>A0A0B7AMY3</accession>